<accession>A0ABT2VPW7</accession>
<dbReference type="EMBL" id="JAOTJC010000011">
    <property type="protein sequence ID" value="MCU7555363.1"/>
    <property type="molecule type" value="Genomic_DNA"/>
</dbReference>
<sequence length="62" mass="6787">MTKNKIQNHVRERIGEKLQRKGSLTKIMAYLSGSSTPKVEATYAPDLSLLNNTSNNPDIAAA</sequence>
<gene>
    <name evidence="1" type="ORF">OCL06_12270</name>
</gene>
<protein>
    <submittedName>
        <fullName evidence="1">Uncharacterized protein</fullName>
    </submittedName>
</protein>
<dbReference type="RefSeq" id="WP_262994972.1">
    <property type="nucleotide sequence ID" value="NZ_JAOTJC010000011.1"/>
</dbReference>
<comment type="caution">
    <text evidence="1">The sequence shown here is derived from an EMBL/GenBank/DDBJ whole genome shotgun (WGS) entry which is preliminary data.</text>
</comment>
<evidence type="ECO:0000313" key="1">
    <source>
        <dbReference type="EMBL" id="MCU7555363.1"/>
    </source>
</evidence>
<dbReference type="Proteomes" id="UP001209257">
    <property type="component" value="Unassembled WGS sequence"/>
</dbReference>
<keyword evidence="2" id="KW-1185">Reference proteome</keyword>
<organism evidence="1 2">
    <name type="scientific">Alteromonas salexigens</name>
    <dbReference type="NCBI Taxonomy" id="2982530"/>
    <lineage>
        <taxon>Bacteria</taxon>
        <taxon>Pseudomonadati</taxon>
        <taxon>Pseudomonadota</taxon>
        <taxon>Gammaproteobacteria</taxon>
        <taxon>Alteromonadales</taxon>
        <taxon>Alteromonadaceae</taxon>
        <taxon>Alteromonas/Salinimonas group</taxon>
        <taxon>Alteromonas</taxon>
    </lineage>
</organism>
<reference evidence="2" key="1">
    <citation type="submission" date="2023-07" db="EMBL/GenBank/DDBJ databases">
        <title>Study on multiphase classification of strain Alteromonas salexigens isolated from the Yellow Sea.</title>
        <authorList>
            <person name="Sun L."/>
        </authorList>
    </citation>
    <scope>NUCLEOTIDE SEQUENCE [LARGE SCALE GENOMIC DNA]</scope>
    <source>
        <strain evidence="2">ASW11-19</strain>
    </source>
</reference>
<evidence type="ECO:0000313" key="2">
    <source>
        <dbReference type="Proteomes" id="UP001209257"/>
    </source>
</evidence>
<name>A0ABT2VPW7_9ALTE</name>
<proteinExistence type="predicted"/>